<evidence type="ECO:0000313" key="1">
    <source>
        <dbReference type="EMBL" id="MQM00197.1"/>
    </source>
</evidence>
<comment type="caution">
    <text evidence="1">The sequence shown here is derived from an EMBL/GenBank/DDBJ whole genome shotgun (WGS) entry which is preliminary data.</text>
</comment>
<keyword evidence="2" id="KW-1185">Reference proteome</keyword>
<gene>
    <name evidence="1" type="ORF">Taro_032929</name>
</gene>
<dbReference type="EMBL" id="NMUH01002474">
    <property type="protein sequence ID" value="MQM00197.1"/>
    <property type="molecule type" value="Genomic_DNA"/>
</dbReference>
<dbReference type="AlphaFoldDB" id="A0A843VYN4"/>
<reference evidence="1" key="1">
    <citation type="submission" date="2017-07" db="EMBL/GenBank/DDBJ databases">
        <title>Taro Niue Genome Assembly and Annotation.</title>
        <authorList>
            <person name="Atibalentja N."/>
            <person name="Keating K."/>
            <person name="Fields C.J."/>
        </authorList>
    </citation>
    <scope>NUCLEOTIDE SEQUENCE</scope>
    <source>
        <strain evidence="1">Niue_2</strain>
        <tissue evidence="1">Leaf</tissue>
    </source>
</reference>
<proteinExistence type="predicted"/>
<name>A0A843VYN4_COLES</name>
<dbReference type="Proteomes" id="UP000652761">
    <property type="component" value="Unassembled WGS sequence"/>
</dbReference>
<protein>
    <submittedName>
        <fullName evidence="1">Uncharacterized protein</fullName>
    </submittedName>
</protein>
<accession>A0A843VYN4</accession>
<feature type="non-terminal residue" evidence="1">
    <location>
        <position position="1"/>
    </location>
</feature>
<organism evidence="1 2">
    <name type="scientific">Colocasia esculenta</name>
    <name type="common">Wild taro</name>
    <name type="synonym">Arum esculentum</name>
    <dbReference type="NCBI Taxonomy" id="4460"/>
    <lineage>
        <taxon>Eukaryota</taxon>
        <taxon>Viridiplantae</taxon>
        <taxon>Streptophyta</taxon>
        <taxon>Embryophyta</taxon>
        <taxon>Tracheophyta</taxon>
        <taxon>Spermatophyta</taxon>
        <taxon>Magnoliopsida</taxon>
        <taxon>Liliopsida</taxon>
        <taxon>Araceae</taxon>
        <taxon>Aroideae</taxon>
        <taxon>Colocasieae</taxon>
        <taxon>Colocasia</taxon>
    </lineage>
</organism>
<sequence>MLPQGLRCVASVGLASAFWRVFPERCLGDSGGGCPRTGLCCFCSSACCSVLSDGPCSSVIWVLCILVKVLPRIALCRFWRRFFPGVLCVCFGPPLCFPCDLRCSVWLGCIRVRFSQDGSWHFWWRFSPRLLRVVLVVVALSLCGDELSFLLGRCWSRCCALGRASGCRIGQLVLLVVSKFLDHAGWTCVSPWLEWFASFLAPDVLLQMM</sequence>
<evidence type="ECO:0000313" key="2">
    <source>
        <dbReference type="Proteomes" id="UP000652761"/>
    </source>
</evidence>